<evidence type="ECO:0000313" key="1">
    <source>
        <dbReference type="EMBL" id="VVC03844.1"/>
    </source>
</evidence>
<gene>
    <name evidence="1" type="ORF">LFW2832_00573</name>
</gene>
<evidence type="ECO:0008006" key="3">
    <source>
        <dbReference type="Google" id="ProtNLM"/>
    </source>
</evidence>
<proteinExistence type="predicted"/>
<dbReference type="AlphaFoldDB" id="A0A5E4LPC4"/>
<dbReference type="InterPro" id="IPR011009">
    <property type="entry name" value="Kinase-like_dom_sf"/>
</dbReference>
<dbReference type="SUPFAM" id="SSF56112">
    <property type="entry name" value="Protein kinase-like (PK-like)"/>
    <property type="match status" value="1"/>
</dbReference>
<name>A0A5E4LPC4_9ARCH</name>
<evidence type="ECO:0000313" key="2">
    <source>
        <dbReference type="Proteomes" id="UP000789941"/>
    </source>
</evidence>
<dbReference type="Proteomes" id="UP000789941">
    <property type="component" value="Unassembled WGS sequence"/>
</dbReference>
<dbReference type="EMBL" id="CABMJJ010000009">
    <property type="protein sequence ID" value="VVC03844.1"/>
    <property type="molecule type" value="Genomic_DNA"/>
</dbReference>
<comment type="caution">
    <text evidence="1">The sequence shown here is derived from an EMBL/GenBank/DDBJ whole genome shotgun (WGS) entry which is preliminary data.</text>
</comment>
<accession>A0A5E4LPC4</accession>
<protein>
    <recommendedName>
        <fullName evidence="3">Protein kinase domain-containing protein</fullName>
    </recommendedName>
</protein>
<organism evidence="1 2">
    <name type="scientific">Candidatus Bilamarchaeum dharawalense</name>
    <dbReference type="NCBI Taxonomy" id="2885759"/>
    <lineage>
        <taxon>Archaea</taxon>
        <taxon>Candidatus Micrarchaeota</taxon>
        <taxon>Candidatus Micrarchaeia</taxon>
        <taxon>Candidatus Anstonellales</taxon>
        <taxon>Candidatus Bilamarchaeaceae</taxon>
        <taxon>Candidatus Bilamarchaeum</taxon>
    </lineage>
</organism>
<sequence>MATVLRYSPDELKTIREYFGGKRPVKMPDQALAESIRRENPGLVPFLRMSDEKDLFAKLQSDPRIRKFSFVMFFPVLEGHLDSDLREVTISIGPTRTRGFAARILVDDRDMIIKPIQSPDEPKIAKFAGEQGIGPLQYETIEHFLTEEFLPGSPFSQISSNMNDVAARVIGSRVADILTILHKAGIVFNDVILDDDMGGSHLLIDPANGIKLIDFGVSLDLTAFPNLTDEQVYRVLLTMPGIGALIQSGMIGDTALEVEIARMKEEIGIKPIRELLFTDVRFVHEGVGITSMKNNMAAQAIWRAFEAKYHME</sequence>
<reference evidence="1 2" key="1">
    <citation type="submission" date="2019-08" db="EMBL/GenBank/DDBJ databases">
        <authorList>
            <person name="Vazquez-Campos X."/>
        </authorList>
    </citation>
    <scope>NUCLEOTIDE SEQUENCE [LARGE SCALE GENOMIC DNA]</scope>
    <source>
        <strain evidence="1">LFW-283_2</strain>
    </source>
</reference>
<dbReference type="Gene3D" id="1.10.510.10">
    <property type="entry name" value="Transferase(Phosphotransferase) domain 1"/>
    <property type="match status" value="1"/>
</dbReference>